<feature type="domain" description="Transposase-like Mu C-terminal" evidence="1">
    <location>
        <begin position="11"/>
        <end position="53"/>
    </location>
</feature>
<sequence>MPESLEQLDLLLVQVARKRRVQQSGIAFEGYTYIDPMLAAYVGEEVQIRYDPYVNVSDREESQDLFPVLFTTSLFGCILRRRIEW</sequence>
<dbReference type="EMBL" id="BNJF01000008">
    <property type="protein sequence ID" value="GHO50286.1"/>
    <property type="molecule type" value="Genomic_DNA"/>
</dbReference>
<evidence type="ECO:0000313" key="3">
    <source>
        <dbReference type="Proteomes" id="UP000612362"/>
    </source>
</evidence>
<accession>A0A8J3I7Y7</accession>
<evidence type="ECO:0000313" key="2">
    <source>
        <dbReference type="EMBL" id="GHO50286.1"/>
    </source>
</evidence>
<name>A0A8J3I7Y7_9CHLR</name>
<dbReference type="Proteomes" id="UP000612362">
    <property type="component" value="Unassembled WGS sequence"/>
</dbReference>
<dbReference type="InterPro" id="IPR009004">
    <property type="entry name" value="Transposase_Mu_C"/>
</dbReference>
<dbReference type="RefSeq" id="WP_420799402.1">
    <property type="nucleotide sequence ID" value="NZ_BNJF01000008.1"/>
</dbReference>
<comment type="caution">
    <text evidence="2">The sequence shown here is derived from an EMBL/GenBank/DDBJ whole genome shotgun (WGS) entry which is preliminary data.</text>
</comment>
<organism evidence="2 3">
    <name type="scientific">Ktedonospora formicarum</name>
    <dbReference type="NCBI Taxonomy" id="2778364"/>
    <lineage>
        <taxon>Bacteria</taxon>
        <taxon>Bacillati</taxon>
        <taxon>Chloroflexota</taxon>
        <taxon>Ktedonobacteria</taxon>
        <taxon>Ktedonobacterales</taxon>
        <taxon>Ktedonobacteraceae</taxon>
        <taxon>Ktedonospora</taxon>
    </lineage>
</organism>
<keyword evidence="3" id="KW-1185">Reference proteome</keyword>
<dbReference type="Pfam" id="PF09299">
    <property type="entry name" value="Mu-transpos_C"/>
    <property type="match status" value="1"/>
</dbReference>
<dbReference type="AlphaFoldDB" id="A0A8J3I7Y7"/>
<protein>
    <recommendedName>
        <fullName evidence="1">Transposase-like Mu C-terminal domain-containing protein</fullName>
    </recommendedName>
</protein>
<dbReference type="SUPFAM" id="SSF50610">
    <property type="entry name" value="mu transposase, C-terminal domain"/>
    <property type="match status" value="1"/>
</dbReference>
<proteinExistence type="predicted"/>
<reference evidence="2" key="1">
    <citation type="submission" date="2020-10" db="EMBL/GenBank/DDBJ databases">
        <title>Taxonomic study of unclassified bacteria belonging to the class Ktedonobacteria.</title>
        <authorList>
            <person name="Yabe S."/>
            <person name="Wang C.M."/>
            <person name="Zheng Y."/>
            <person name="Sakai Y."/>
            <person name="Cavaletti L."/>
            <person name="Monciardini P."/>
            <person name="Donadio S."/>
        </authorList>
    </citation>
    <scope>NUCLEOTIDE SEQUENCE</scope>
    <source>
        <strain evidence="2">SOSP1-1</strain>
    </source>
</reference>
<dbReference type="InterPro" id="IPR015378">
    <property type="entry name" value="Transposase-like_Mu_C"/>
</dbReference>
<gene>
    <name evidence="2" type="ORF">KSX_84490</name>
</gene>
<evidence type="ECO:0000259" key="1">
    <source>
        <dbReference type="Pfam" id="PF09299"/>
    </source>
</evidence>